<comment type="caution">
    <text evidence="1">The sequence shown here is derived from an EMBL/GenBank/DDBJ whole genome shotgun (WGS) entry which is preliminary data.</text>
</comment>
<sequence>MPCNLGIFGIENGLAELSLDDKKEEILQAHNESDTAKDIYDLCLVGCFLTASAIHHKEHNGESLALCERGPYHRSRGVKIYVSIFSQDGSQLSAKWGSMDF</sequence>
<dbReference type="AlphaFoldDB" id="A0A9D3WK42"/>
<gene>
    <name evidence="1" type="ORF">J1N35_001553</name>
</gene>
<accession>A0A9D3WK42</accession>
<organism evidence="1 2">
    <name type="scientific">Gossypium stocksii</name>
    <dbReference type="NCBI Taxonomy" id="47602"/>
    <lineage>
        <taxon>Eukaryota</taxon>
        <taxon>Viridiplantae</taxon>
        <taxon>Streptophyta</taxon>
        <taxon>Embryophyta</taxon>
        <taxon>Tracheophyta</taxon>
        <taxon>Spermatophyta</taxon>
        <taxon>Magnoliopsida</taxon>
        <taxon>eudicotyledons</taxon>
        <taxon>Gunneridae</taxon>
        <taxon>Pentapetalae</taxon>
        <taxon>rosids</taxon>
        <taxon>malvids</taxon>
        <taxon>Malvales</taxon>
        <taxon>Malvaceae</taxon>
        <taxon>Malvoideae</taxon>
        <taxon>Gossypium</taxon>
    </lineage>
</organism>
<keyword evidence="2" id="KW-1185">Reference proteome</keyword>
<evidence type="ECO:0000313" key="2">
    <source>
        <dbReference type="Proteomes" id="UP000828251"/>
    </source>
</evidence>
<reference evidence="1 2" key="1">
    <citation type="journal article" date="2021" name="Plant Biotechnol. J.">
        <title>Multi-omics assisted identification of the key and species-specific regulatory components of drought-tolerant mechanisms in Gossypium stocksii.</title>
        <authorList>
            <person name="Yu D."/>
            <person name="Ke L."/>
            <person name="Zhang D."/>
            <person name="Wu Y."/>
            <person name="Sun Y."/>
            <person name="Mei J."/>
            <person name="Sun J."/>
            <person name="Sun Y."/>
        </authorList>
    </citation>
    <scope>NUCLEOTIDE SEQUENCE [LARGE SCALE GENOMIC DNA]</scope>
    <source>
        <strain evidence="2">cv. E1</strain>
        <tissue evidence="1">Leaf</tissue>
    </source>
</reference>
<protein>
    <submittedName>
        <fullName evidence="1">Uncharacterized protein</fullName>
    </submittedName>
</protein>
<name>A0A9D3WK42_9ROSI</name>
<evidence type="ECO:0000313" key="1">
    <source>
        <dbReference type="EMBL" id="KAH1130175.1"/>
    </source>
</evidence>
<proteinExistence type="predicted"/>
<dbReference type="Proteomes" id="UP000828251">
    <property type="component" value="Unassembled WGS sequence"/>
</dbReference>
<dbReference type="EMBL" id="JAIQCV010000001">
    <property type="protein sequence ID" value="KAH1130175.1"/>
    <property type="molecule type" value="Genomic_DNA"/>
</dbReference>